<comment type="caution">
    <text evidence="1">The sequence shown here is derived from an EMBL/GenBank/DDBJ whole genome shotgun (WGS) entry which is preliminary data.</text>
</comment>
<gene>
    <name evidence="1" type="ORF">SHERM_06569</name>
</gene>
<keyword evidence="2" id="KW-1185">Reference proteome</keyword>
<sequence>MAPQARRELTTAEVIAQFRGYNPEKFSGQGDPRLVEEWIQGLESILRSLNVQKGMVFS</sequence>
<dbReference type="EMBL" id="CACSLK010031729">
    <property type="protein sequence ID" value="CAA0840144.1"/>
    <property type="molecule type" value="Genomic_DNA"/>
</dbReference>
<feature type="non-terminal residue" evidence="1">
    <location>
        <position position="58"/>
    </location>
</feature>
<proteinExistence type="predicted"/>
<evidence type="ECO:0000313" key="1">
    <source>
        <dbReference type="EMBL" id="CAA0840144.1"/>
    </source>
</evidence>
<evidence type="ECO:0000313" key="2">
    <source>
        <dbReference type="Proteomes" id="UP001153555"/>
    </source>
</evidence>
<dbReference type="AlphaFoldDB" id="A0A9N7RSV1"/>
<dbReference type="Proteomes" id="UP001153555">
    <property type="component" value="Unassembled WGS sequence"/>
</dbReference>
<protein>
    <submittedName>
        <fullName evidence="1">Uncharacterized protein</fullName>
    </submittedName>
</protein>
<name>A0A9N7RSV1_STRHE</name>
<organism evidence="1 2">
    <name type="scientific">Striga hermonthica</name>
    <name type="common">Purple witchweed</name>
    <name type="synonym">Buchnera hermonthica</name>
    <dbReference type="NCBI Taxonomy" id="68872"/>
    <lineage>
        <taxon>Eukaryota</taxon>
        <taxon>Viridiplantae</taxon>
        <taxon>Streptophyta</taxon>
        <taxon>Embryophyta</taxon>
        <taxon>Tracheophyta</taxon>
        <taxon>Spermatophyta</taxon>
        <taxon>Magnoliopsida</taxon>
        <taxon>eudicotyledons</taxon>
        <taxon>Gunneridae</taxon>
        <taxon>Pentapetalae</taxon>
        <taxon>asterids</taxon>
        <taxon>lamiids</taxon>
        <taxon>Lamiales</taxon>
        <taxon>Orobanchaceae</taxon>
        <taxon>Buchnereae</taxon>
        <taxon>Striga</taxon>
    </lineage>
</organism>
<accession>A0A9N7RSV1</accession>
<dbReference type="OrthoDB" id="911683at2759"/>
<reference evidence="1" key="1">
    <citation type="submission" date="2019-12" db="EMBL/GenBank/DDBJ databases">
        <authorList>
            <person name="Scholes J."/>
        </authorList>
    </citation>
    <scope>NUCLEOTIDE SEQUENCE</scope>
</reference>